<dbReference type="PANTHER" id="PTHR35176:SF6">
    <property type="entry name" value="HEME OXYGENASE HI_0854-RELATED"/>
    <property type="match status" value="1"/>
</dbReference>
<dbReference type="InterPro" id="IPR011576">
    <property type="entry name" value="Pyridox_Oxase_N"/>
</dbReference>
<dbReference type="SUPFAM" id="SSF50475">
    <property type="entry name" value="FMN-binding split barrel"/>
    <property type="match status" value="1"/>
</dbReference>
<comment type="caution">
    <text evidence="3">The sequence shown here is derived from an EMBL/GenBank/DDBJ whole genome shotgun (WGS) entry which is preliminary data.</text>
</comment>
<dbReference type="Pfam" id="PF01243">
    <property type="entry name" value="PNPOx_N"/>
    <property type="match status" value="1"/>
</dbReference>
<organism evidence="3 4">
    <name type="scientific">Actinomadura fulvescens</name>
    <dbReference type="NCBI Taxonomy" id="46160"/>
    <lineage>
        <taxon>Bacteria</taxon>
        <taxon>Bacillati</taxon>
        <taxon>Actinomycetota</taxon>
        <taxon>Actinomycetes</taxon>
        <taxon>Streptosporangiales</taxon>
        <taxon>Thermomonosporaceae</taxon>
        <taxon>Actinomadura</taxon>
    </lineage>
</organism>
<gene>
    <name evidence="3" type="ORF">GCM10010411_54420</name>
</gene>
<dbReference type="RefSeq" id="WP_344545276.1">
    <property type="nucleotide sequence ID" value="NZ_BAAATD010000007.1"/>
</dbReference>
<keyword evidence="4" id="KW-1185">Reference proteome</keyword>
<dbReference type="NCBIfam" id="TIGR03618">
    <property type="entry name" value="Rv1155_F420"/>
    <property type="match status" value="1"/>
</dbReference>
<keyword evidence="1" id="KW-0560">Oxidoreductase</keyword>
<evidence type="ECO:0000256" key="1">
    <source>
        <dbReference type="ARBA" id="ARBA00023002"/>
    </source>
</evidence>
<dbReference type="Proteomes" id="UP001501509">
    <property type="component" value="Unassembled WGS sequence"/>
</dbReference>
<reference evidence="3 4" key="1">
    <citation type="journal article" date="2019" name="Int. J. Syst. Evol. Microbiol.">
        <title>The Global Catalogue of Microorganisms (GCM) 10K type strain sequencing project: providing services to taxonomists for standard genome sequencing and annotation.</title>
        <authorList>
            <consortium name="The Broad Institute Genomics Platform"/>
            <consortium name="The Broad Institute Genome Sequencing Center for Infectious Disease"/>
            <person name="Wu L."/>
            <person name="Ma J."/>
        </authorList>
    </citation>
    <scope>NUCLEOTIDE SEQUENCE [LARGE SCALE GENOMIC DNA]</scope>
    <source>
        <strain evidence="3 4">JCM 6833</strain>
    </source>
</reference>
<accession>A0ABN3Q402</accession>
<dbReference type="InterPro" id="IPR052019">
    <property type="entry name" value="F420H2_bilvrd_red/Heme_oxyg"/>
</dbReference>
<evidence type="ECO:0000313" key="3">
    <source>
        <dbReference type="EMBL" id="GAA2612757.1"/>
    </source>
</evidence>
<name>A0ABN3Q402_9ACTN</name>
<evidence type="ECO:0000259" key="2">
    <source>
        <dbReference type="Pfam" id="PF01243"/>
    </source>
</evidence>
<sequence>MVVRFSEEVRPLLDGANYGHLCTLMPDGSPQSTVVWVERVADRVRINMAKGRVKYHNVLRDPRVALSVRDRDDPSTYVQIRGIGRLIEDGAVEHVHRLSRKYVGRDYSDIDTDPPRIILEITPLSVHYHHHD</sequence>
<feature type="domain" description="Pyridoxamine 5'-phosphate oxidase N-terminal" evidence="2">
    <location>
        <begin position="6"/>
        <end position="129"/>
    </location>
</feature>
<protein>
    <submittedName>
        <fullName evidence="3">PPOX class F420-dependent oxidoreductase</fullName>
    </submittedName>
</protein>
<evidence type="ECO:0000313" key="4">
    <source>
        <dbReference type="Proteomes" id="UP001501509"/>
    </source>
</evidence>
<dbReference type="InterPro" id="IPR019920">
    <property type="entry name" value="F420-binding_dom_put"/>
</dbReference>
<dbReference type="InterPro" id="IPR012349">
    <property type="entry name" value="Split_barrel_FMN-bd"/>
</dbReference>
<dbReference type="EMBL" id="BAAATD010000007">
    <property type="protein sequence ID" value="GAA2612757.1"/>
    <property type="molecule type" value="Genomic_DNA"/>
</dbReference>
<dbReference type="Gene3D" id="2.30.110.10">
    <property type="entry name" value="Electron Transport, Fmn-binding Protein, Chain A"/>
    <property type="match status" value="1"/>
</dbReference>
<dbReference type="PANTHER" id="PTHR35176">
    <property type="entry name" value="HEME OXYGENASE HI_0854-RELATED"/>
    <property type="match status" value="1"/>
</dbReference>
<proteinExistence type="predicted"/>